<proteinExistence type="inferred from homology"/>
<organism evidence="2 3">
    <name type="scientific">Candidatus Yanofskybacteria bacterium RIFCSPHIGHO2_02_FULL_50_12</name>
    <dbReference type="NCBI Taxonomy" id="1802685"/>
    <lineage>
        <taxon>Bacteria</taxon>
        <taxon>Candidatus Yanofskyibacteriota</taxon>
    </lineage>
</organism>
<keyword evidence="1" id="KW-0436">Ligase</keyword>
<comment type="caution">
    <text evidence="2">The sequence shown here is derived from an EMBL/GenBank/DDBJ whole genome shotgun (WGS) entry which is preliminary data.</text>
</comment>
<dbReference type="STRING" id="1802685.A3C88_01695"/>
<dbReference type="Gene3D" id="1.10.20.60">
    <property type="entry name" value="Glu-tRNAGln amidotransferase C subunit, N-terminal domain"/>
    <property type="match status" value="1"/>
</dbReference>
<evidence type="ECO:0000313" key="3">
    <source>
        <dbReference type="Proteomes" id="UP000178117"/>
    </source>
</evidence>
<gene>
    <name evidence="1" type="primary">gatC</name>
    <name evidence="2" type="ORF">A3C88_01695</name>
</gene>
<dbReference type="GO" id="GO:0070681">
    <property type="term" value="P:glutaminyl-tRNAGln biosynthesis via transamidation"/>
    <property type="evidence" value="ECO:0007669"/>
    <property type="project" value="TreeGrafter"/>
</dbReference>
<dbReference type="PANTHER" id="PTHR15004:SF0">
    <property type="entry name" value="GLUTAMYL-TRNA(GLN) AMIDOTRANSFERASE SUBUNIT C, MITOCHONDRIAL"/>
    <property type="match status" value="1"/>
</dbReference>
<dbReference type="Pfam" id="PF02686">
    <property type="entry name" value="GatC"/>
    <property type="match status" value="1"/>
</dbReference>
<dbReference type="GO" id="GO:0005524">
    <property type="term" value="F:ATP binding"/>
    <property type="evidence" value="ECO:0007669"/>
    <property type="project" value="UniProtKB-KW"/>
</dbReference>
<sequence>MLTDAEVEKIAALARLTLKDDEKERLKKDMSSILDYVETLNKVDTSGVEPLYQTTGLVNATRTDEPRNEFPMSEKLNELLIGQAPQTKDRFIKVPSILKK</sequence>
<name>A0A1F8FTS0_9BACT</name>
<dbReference type="GO" id="GO:0050566">
    <property type="term" value="F:asparaginyl-tRNA synthase (glutamine-hydrolyzing) activity"/>
    <property type="evidence" value="ECO:0007669"/>
    <property type="project" value="RHEA"/>
</dbReference>
<dbReference type="AlphaFoldDB" id="A0A1F8FTS0"/>
<comment type="function">
    <text evidence="1">Allows the formation of correctly charged Asn-tRNA(Asn) or Gln-tRNA(Gln) through the transamidation of misacylated Asp-tRNA(Asn) or Glu-tRNA(Gln) in organisms which lack either or both of asparaginyl-tRNA or glutaminyl-tRNA synthetases. The reaction takes place in the presence of glutamine and ATP through an activated phospho-Asp-tRNA(Asn) or phospho-Glu-tRNA(Gln).</text>
</comment>
<dbReference type="GO" id="GO:0050567">
    <property type="term" value="F:glutaminyl-tRNA synthase (glutamine-hydrolyzing) activity"/>
    <property type="evidence" value="ECO:0007669"/>
    <property type="project" value="UniProtKB-UniRule"/>
</dbReference>
<keyword evidence="1" id="KW-0067">ATP-binding</keyword>
<keyword evidence="1" id="KW-0648">Protein biosynthesis</keyword>
<accession>A0A1F8FTS0</accession>
<dbReference type="SUPFAM" id="SSF141000">
    <property type="entry name" value="Glu-tRNAGln amidotransferase C subunit"/>
    <property type="match status" value="1"/>
</dbReference>
<dbReference type="InterPro" id="IPR036113">
    <property type="entry name" value="Asp/Glu-ADT_sf_sub_c"/>
</dbReference>
<protein>
    <recommendedName>
        <fullName evidence="1">Aspartyl/glutamyl-tRNA(Asn/Gln) amidotransferase subunit C</fullName>
        <shortName evidence="1">Asp/Glu-ADT subunit C</shortName>
        <ecNumber evidence="1">6.3.5.-</ecNumber>
    </recommendedName>
</protein>
<dbReference type="GO" id="GO:0006450">
    <property type="term" value="P:regulation of translational fidelity"/>
    <property type="evidence" value="ECO:0007669"/>
    <property type="project" value="InterPro"/>
</dbReference>
<dbReference type="EC" id="6.3.5.-" evidence="1"/>
<dbReference type="NCBIfam" id="TIGR00135">
    <property type="entry name" value="gatC"/>
    <property type="match status" value="1"/>
</dbReference>
<reference evidence="2 3" key="1">
    <citation type="journal article" date="2016" name="Nat. Commun.">
        <title>Thousands of microbial genomes shed light on interconnected biogeochemical processes in an aquifer system.</title>
        <authorList>
            <person name="Anantharaman K."/>
            <person name="Brown C.T."/>
            <person name="Hug L.A."/>
            <person name="Sharon I."/>
            <person name="Castelle C.J."/>
            <person name="Probst A.J."/>
            <person name="Thomas B.C."/>
            <person name="Singh A."/>
            <person name="Wilkins M.J."/>
            <person name="Karaoz U."/>
            <person name="Brodie E.L."/>
            <person name="Williams K.H."/>
            <person name="Hubbard S.S."/>
            <person name="Banfield J.F."/>
        </authorList>
    </citation>
    <scope>NUCLEOTIDE SEQUENCE [LARGE SCALE GENOMIC DNA]</scope>
</reference>
<dbReference type="EMBL" id="MGJZ01000029">
    <property type="protein sequence ID" value="OGN16574.1"/>
    <property type="molecule type" value="Genomic_DNA"/>
</dbReference>
<comment type="catalytic activity">
    <reaction evidence="1">
        <text>L-aspartyl-tRNA(Asn) + L-glutamine + ATP + H2O = L-asparaginyl-tRNA(Asn) + L-glutamate + ADP + phosphate + 2 H(+)</text>
        <dbReference type="Rhea" id="RHEA:14513"/>
        <dbReference type="Rhea" id="RHEA-COMP:9674"/>
        <dbReference type="Rhea" id="RHEA-COMP:9677"/>
        <dbReference type="ChEBI" id="CHEBI:15377"/>
        <dbReference type="ChEBI" id="CHEBI:15378"/>
        <dbReference type="ChEBI" id="CHEBI:29985"/>
        <dbReference type="ChEBI" id="CHEBI:30616"/>
        <dbReference type="ChEBI" id="CHEBI:43474"/>
        <dbReference type="ChEBI" id="CHEBI:58359"/>
        <dbReference type="ChEBI" id="CHEBI:78515"/>
        <dbReference type="ChEBI" id="CHEBI:78516"/>
        <dbReference type="ChEBI" id="CHEBI:456216"/>
    </reaction>
</comment>
<dbReference type="PANTHER" id="PTHR15004">
    <property type="entry name" value="GLUTAMYL-TRNA(GLN) AMIDOTRANSFERASE SUBUNIT C, MITOCHONDRIAL"/>
    <property type="match status" value="1"/>
</dbReference>
<comment type="similarity">
    <text evidence="1">Belongs to the GatC family.</text>
</comment>
<comment type="catalytic activity">
    <reaction evidence="1">
        <text>L-glutamyl-tRNA(Gln) + L-glutamine + ATP + H2O = L-glutaminyl-tRNA(Gln) + L-glutamate + ADP + phosphate + H(+)</text>
        <dbReference type="Rhea" id="RHEA:17521"/>
        <dbReference type="Rhea" id="RHEA-COMP:9681"/>
        <dbReference type="Rhea" id="RHEA-COMP:9684"/>
        <dbReference type="ChEBI" id="CHEBI:15377"/>
        <dbReference type="ChEBI" id="CHEBI:15378"/>
        <dbReference type="ChEBI" id="CHEBI:29985"/>
        <dbReference type="ChEBI" id="CHEBI:30616"/>
        <dbReference type="ChEBI" id="CHEBI:43474"/>
        <dbReference type="ChEBI" id="CHEBI:58359"/>
        <dbReference type="ChEBI" id="CHEBI:78520"/>
        <dbReference type="ChEBI" id="CHEBI:78521"/>
        <dbReference type="ChEBI" id="CHEBI:456216"/>
    </reaction>
</comment>
<dbReference type="Proteomes" id="UP000178117">
    <property type="component" value="Unassembled WGS sequence"/>
</dbReference>
<keyword evidence="1" id="KW-0547">Nucleotide-binding</keyword>
<dbReference type="HAMAP" id="MF_00122">
    <property type="entry name" value="GatC"/>
    <property type="match status" value="1"/>
</dbReference>
<evidence type="ECO:0000313" key="2">
    <source>
        <dbReference type="EMBL" id="OGN16574.1"/>
    </source>
</evidence>
<comment type="subunit">
    <text evidence="1">Heterotrimer of A, B and C subunits.</text>
</comment>
<dbReference type="GO" id="GO:0006412">
    <property type="term" value="P:translation"/>
    <property type="evidence" value="ECO:0007669"/>
    <property type="project" value="UniProtKB-UniRule"/>
</dbReference>
<evidence type="ECO:0000256" key="1">
    <source>
        <dbReference type="HAMAP-Rule" id="MF_00122"/>
    </source>
</evidence>
<dbReference type="InterPro" id="IPR003837">
    <property type="entry name" value="GatC"/>
</dbReference>